<evidence type="ECO:0000256" key="8">
    <source>
        <dbReference type="RuleBase" id="RU003761"/>
    </source>
</evidence>
<dbReference type="InterPro" id="IPR030388">
    <property type="entry name" value="G_ERA_dom"/>
</dbReference>
<keyword evidence="6" id="KW-0963">Cytoplasm</keyword>
<feature type="compositionally biased region" description="Acidic residues" evidence="9">
    <location>
        <begin position="149"/>
        <end position="162"/>
    </location>
</feature>
<feature type="region of interest" description="G3" evidence="7">
    <location>
        <begin position="78"/>
        <end position="81"/>
    </location>
</feature>
<evidence type="ECO:0000256" key="5">
    <source>
        <dbReference type="ARBA" id="ARBA00023134"/>
    </source>
</evidence>
<evidence type="ECO:0000256" key="6">
    <source>
        <dbReference type="HAMAP-Rule" id="MF_00367"/>
    </source>
</evidence>
<dbReference type="CDD" id="cd04163">
    <property type="entry name" value="Era"/>
    <property type="match status" value="1"/>
</dbReference>
<dbReference type="InterPro" id="IPR027417">
    <property type="entry name" value="P-loop_NTPase"/>
</dbReference>
<feature type="domain" description="KH type-2" evidence="10">
    <location>
        <begin position="275"/>
        <end position="351"/>
    </location>
</feature>
<evidence type="ECO:0000256" key="7">
    <source>
        <dbReference type="PROSITE-ProRule" id="PRU01050"/>
    </source>
</evidence>
<evidence type="ECO:0000313" key="13">
    <source>
        <dbReference type="Proteomes" id="UP001476950"/>
    </source>
</evidence>
<evidence type="ECO:0000256" key="2">
    <source>
        <dbReference type="ARBA" id="ARBA00020484"/>
    </source>
</evidence>
<dbReference type="NCBIfam" id="TIGR00231">
    <property type="entry name" value="small_GTP"/>
    <property type="match status" value="1"/>
</dbReference>
<dbReference type="Pfam" id="PF07650">
    <property type="entry name" value="KH_2"/>
    <property type="match status" value="1"/>
</dbReference>
<keyword evidence="4 6" id="KW-0694">RNA-binding</keyword>
<feature type="binding site" evidence="6">
    <location>
        <begin position="78"/>
        <end position="82"/>
    </location>
    <ligand>
        <name>GTP</name>
        <dbReference type="ChEBI" id="CHEBI:37565"/>
    </ligand>
</feature>
<evidence type="ECO:0000256" key="1">
    <source>
        <dbReference type="ARBA" id="ARBA00007921"/>
    </source>
</evidence>
<dbReference type="HAMAP" id="MF_00367">
    <property type="entry name" value="GTPase_Era"/>
    <property type="match status" value="1"/>
</dbReference>
<dbReference type="Gene3D" id="3.40.50.300">
    <property type="entry name" value="P-loop containing nucleotide triphosphate hydrolases"/>
    <property type="match status" value="1"/>
</dbReference>
<feature type="region of interest" description="G2" evidence="7">
    <location>
        <begin position="57"/>
        <end position="61"/>
    </location>
</feature>
<dbReference type="PRINTS" id="PR00326">
    <property type="entry name" value="GTP1OBG"/>
</dbReference>
<feature type="compositionally biased region" description="Basic and acidic residues" evidence="9">
    <location>
        <begin position="163"/>
        <end position="173"/>
    </location>
</feature>
<dbReference type="RefSeq" id="WP_190453203.1">
    <property type="nucleotide sequence ID" value="NZ_JAMPLM010000001.1"/>
</dbReference>
<comment type="similarity">
    <text evidence="1 6 7 8">Belongs to the TRAFAC class TrmE-Era-EngA-EngB-Septin-like GTPase superfamily. Era GTPase family.</text>
</comment>
<dbReference type="CDD" id="cd22534">
    <property type="entry name" value="KH-II_Era"/>
    <property type="match status" value="1"/>
</dbReference>
<comment type="caution">
    <text evidence="12">The sequence shown here is derived from an EMBL/GenBank/DDBJ whole genome shotgun (WGS) entry which is preliminary data.</text>
</comment>
<dbReference type="SUPFAM" id="SSF52540">
    <property type="entry name" value="P-loop containing nucleoside triphosphate hydrolases"/>
    <property type="match status" value="1"/>
</dbReference>
<accession>A0ABV0KC88</accession>
<dbReference type="InterPro" id="IPR009019">
    <property type="entry name" value="KH_sf_prok-type"/>
</dbReference>
<sequence>MSELNDHDQAGFGLIPASPPGFRSGFVGIIGRPNVGKSTLMNYLVGQKIAITSPVAQTTRNRLRGILTTPTAQLIFVDTPGIHKPHHQLGKVLVKNAQVAIQSVDVLLFVVDGSVEAGGGDRFIANLLTHCQIPIILGINKADQQPGQDEVEAPESEGTGDADADKQQSDVESKASNTKNADKAGLTPHPTAIRKQDTPLSPHLFDRSYQELAASQQWNIAKFSALTGEGLEALQQQLIQHLQPGPYYYPPDLVTDQPERFIMGELIREQVLLLTREEVPHSTAIGIDRVEEEPTITRILATIYIERSSQKGILIGKGGEMLKAIGSASRQQIQKLVAGKVYLELFVKVQPKWRQSSARLAELGYRVEP</sequence>
<dbReference type="SUPFAM" id="SSF54814">
    <property type="entry name" value="Prokaryotic type KH domain (KH-domain type II)"/>
    <property type="match status" value="1"/>
</dbReference>
<dbReference type="InterPro" id="IPR006073">
    <property type="entry name" value="GTP-bd"/>
</dbReference>
<keyword evidence="3 6" id="KW-0547">Nucleotide-binding</keyword>
<dbReference type="PANTHER" id="PTHR42698">
    <property type="entry name" value="GTPASE ERA"/>
    <property type="match status" value="1"/>
</dbReference>
<feature type="region of interest" description="Disordered" evidence="9">
    <location>
        <begin position="143"/>
        <end position="200"/>
    </location>
</feature>
<dbReference type="InterPro" id="IPR005225">
    <property type="entry name" value="Small_GTP-bd"/>
</dbReference>
<feature type="binding site" evidence="6">
    <location>
        <begin position="31"/>
        <end position="38"/>
    </location>
    <ligand>
        <name>GTP</name>
        <dbReference type="ChEBI" id="CHEBI:37565"/>
    </ligand>
</feature>
<keyword evidence="13" id="KW-1185">Reference proteome</keyword>
<dbReference type="Pfam" id="PF01926">
    <property type="entry name" value="MMR_HSR1"/>
    <property type="match status" value="1"/>
</dbReference>
<dbReference type="NCBIfam" id="TIGR00436">
    <property type="entry name" value="era"/>
    <property type="match status" value="2"/>
</dbReference>
<evidence type="ECO:0000259" key="10">
    <source>
        <dbReference type="PROSITE" id="PS50823"/>
    </source>
</evidence>
<dbReference type="InterPro" id="IPR015946">
    <property type="entry name" value="KH_dom-like_a/b"/>
</dbReference>
<dbReference type="EMBL" id="JAMPLM010000001">
    <property type="protein sequence ID" value="MEP1056854.1"/>
    <property type="molecule type" value="Genomic_DNA"/>
</dbReference>
<evidence type="ECO:0000259" key="11">
    <source>
        <dbReference type="PROSITE" id="PS51713"/>
    </source>
</evidence>
<feature type="region of interest" description="G5" evidence="7">
    <location>
        <begin position="223"/>
        <end position="225"/>
    </location>
</feature>
<dbReference type="PANTHER" id="PTHR42698:SF1">
    <property type="entry name" value="GTPASE ERA, MITOCHONDRIAL"/>
    <property type="match status" value="1"/>
</dbReference>
<keyword evidence="6" id="KW-1003">Cell membrane</keyword>
<protein>
    <recommendedName>
        <fullName evidence="2 6">GTPase Era</fullName>
    </recommendedName>
</protein>
<organism evidence="12 13">
    <name type="scientific">Stenomitos frigidus AS-A4</name>
    <dbReference type="NCBI Taxonomy" id="2933935"/>
    <lineage>
        <taxon>Bacteria</taxon>
        <taxon>Bacillati</taxon>
        <taxon>Cyanobacteriota</taxon>
        <taxon>Cyanophyceae</taxon>
        <taxon>Leptolyngbyales</taxon>
        <taxon>Leptolyngbyaceae</taxon>
        <taxon>Stenomitos</taxon>
    </lineage>
</organism>
<dbReference type="InterPro" id="IPR005662">
    <property type="entry name" value="GTPase_Era-like"/>
</dbReference>
<dbReference type="PROSITE" id="PS50823">
    <property type="entry name" value="KH_TYPE_2"/>
    <property type="match status" value="1"/>
</dbReference>
<keyword evidence="6" id="KW-0690">Ribosome biogenesis</keyword>
<evidence type="ECO:0000256" key="3">
    <source>
        <dbReference type="ARBA" id="ARBA00022741"/>
    </source>
</evidence>
<evidence type="ECO:0000313" key="12">
    <source>
        <dbReference type="EMBL" id="MEP1056854.1"/>
    </source>
</evidence>
<feature type="region of interest" description="G1" evidence="7">
    <location>
        <begin position="31"/>
        <end position="38"/>
    </location>
</feature>
<comment type="subunit">
    <text evidence="6">Monomer.</text>
</comment>
<gene>
    <name evidence="6 12" type="primary">era</name>
    <name evidence="12" type="ORF">NDI38_00290</name>
</gene>
<dbReference type="InterPro" id="IPR004044">
    <property type="entry name" value="KH_dom_type_2"/>
</dbReference>
<dbReference type="PROSITE" id="PS51713">
    <property type="entry name" value="G_ERA"/>
    <property type="match status" value="1"/>
</dbReference>
<feature type="binding site" evidence="6">
    <location>
        <begin position="140"/>
        <end position="143"/>
    </location>
    <ligand>
        <name>GTP</name>
        <dbReference type="ChEBI" id="CHEBI:37565"/>
    </ligand>
</feature>
<proteinExistence type="inferred from homology"/>
<keyword evidence="6" id="KW-0699">rRNA-binding</keyword>
<comment type="subcellular location">
    <subcellularLocation>
        <location evidence="6">Cytoplasm</location>
    </subcellularLocation>
    <subcellularLocation>
        <location evidence="6">Cell membrane</location>
        <topology evidence="6">Peripheral membrane protein</topology>
    </subcellularLocation>
</comment>
<dbReference type="Proteomes" id="UP001476950">
    <property type="component" value="Unassembled WGS sequence"/>
</dbReference>
<reference evidence="12 13" key="1">
    <citation type="submission" date="2022-04" db="EMBL/GenBank/DDBJ databases">
        <title>Positive selection, recombination, and allopatry shape intraspecific diversity of widespread and dominant cyanobacteria.</title>
        <authorList>
            <person name="Wei J."/>
            <person name="Shu W."/>
            <person name="Hu C."/>
        </authorList>
    </citation>
    <scope>NUCLEOTIDE SEQUENCE [LARGE SCALE GENOMIC DNA]</scope>
    <source>
        <strain evidence="12 13">AS-A4</strain>
    </source>
</reference>
<keyword evidence="6" id="KW-0472">Membrane</keyword>
<feature type="domain" description="Era-type G" evidence="11">
    <location>
        <begin position="23"/>
        <end position="244"/>
    </location>
</feature>
<dbReference type="Gene3D" id="3.30.300.20">
    <property type="match status" value="1"/>
</dbReference>
<dbReference type="GO" id="GO:0016787">
    <property type="term" value="F:hydrolase activity"/>
    <property type="evidence" value="ECO:0007669"/>
    <property type="project" value="UniProtKB-KW"/>
</dbReference>
<feature type="region of interest" description="G4" evidence="7">
    <location>
        <begin position="140"/>
        <end position="143"/>
    </location>
</feature>
<keyword evidence="5 6" id="KW-0342">GTP-binding</keyword>
<keyword evidence="12" id="KW-0378">Hydrolase</keyword>
<comment type="function">
    <text evidence="6">An essential GTPase that binds both GDP and GTP, with rapid nucleotide exchange. Plays a role in 16S rRNA processing and 30S ribosomal subunit biogenesis and possibly also in cell cycle regulation and energy metabolism.</text>
</comment>
<evidence type="ECO:0000256" key="9">
    <source>
        <dbReference type="SAM" id="MobiDB-lite"/>
    </source>
</evidence>
<name>A0ABV0KC88_9CYAN</name>
<evidence type="ECO:0000256" key="4">
    <source>
        <dbReference type="ARBA" id="ARBA00022884"/>
    </source>
</evidence>